<feature type="compositionally biased region" description="Low complexity" evidence="1">
    <location>
        <begin position="86"/>
        <end position="106"/>
    </location>
</feature>
<name>A0A9R1AZQ6_TRITD</name>
<dbReference type="AlphaFoldDB" id="A0A9R1AZQ6"/>
<feature type="region of interest" description="Disordered" evidence="1">
    <location>
        <begin position="1"/>
        <end position="107"/>
    </location>
</feature>
<dbReference type="Proteomes" id="UP000324705">
    <property type="component" value="Chromosome 6A"/>
</dbReference>
<dbReference type="EMBL" id="LT934121">
    <property type="protein sequence ID" value="VAI46167.1"/>
    <property type="molecule type" value="Genomic_DNA"/>
</dbReference>
<organism evidence="2 3">
    <name type="scientific">Triticum turgidum subsp. durum</name>
    <name type="common">Durum wheat</name>
    <name type="synonym">Triticum durum</name>
    <dbReference type="NCBI Taxonomy" id="4567"/>
    <lineage>
        <taxon>Eukaryota</taxon>
        <taxon>Viridiplantae</taxon>
        <taxon>Streptophyta</taxon>
        <taxon>Embryophyta</taxon>
        <taxon>Tracheophyta</taxon>
        <taxon>Spermatophyta</taxon>
        <taxon>Magnoliopsida</taxon>
        <taxon>Liliopsida</taxon>
        <taxon>Poales</taxon>
        <taxon>Poaceae</taxon>
        <taxon>BOP clade</taxon>
        <taxon>Pooideae</taxon>
        <taxon>Triticodae</taxon>
        <taxon>Triticeae</taxon>
        <taxon>Triticinae</taxon>
        <taxon>Triticum</taxon>
    </lineage>
</organism>
<keyword evidence="3" id="KW-1185">Reference proteome</keyword>
<sequence>MDSSHAAGARHRSPPSTVRPESSREPGEAEPSRPDPRVAQCHNHHHRRSDRDHQPHDLYLPTPAYPPPQPVRRPMHSTAGSKSLDAATTTQTPPGGAQPSQQSGAAYHIEKFDPDNRFSLMSLHSAAFYALFLF</sequence>
<evidence type="ECO:0000313" key="3">
    <source>
        <dbReference type="Proteomes" id="UP000324705"/>
    </source>
</evidence>
<gene>
    <name evidence="2" type="ORF">TRITD_6Av1G108490</name>
</gene>
<protein>
    <submittedName>
        <fullName evidence="2">Uncharacterized protein</fullName>
    </submittedName>
</protein>
<feature type="compositionally biased region" description="Basic and acidic residues" evidence="1">
    <location>
        <begin position="21"/>
        <end position="36"/>
    </location>
</feature>
<evidence type="ECO:0000256" key="1">
    <source>
        <dbReference type="SAM" id="MobiDB-lite"/>
    </source>
</evidence>
<dbReference type="OMA" id="RVAQCHN"/>
<accession>A0A9R1AZQ6</accession>
<dbReference type="Gramene" id="TRITD6Av1G108490.1">
    <property type="protein sequence ID" value="TRITD6Av1G108490.1"/>
    <property type="gene ID" value="TRITD6Av1G108490"/>
</dbReference>
<reference evidence="2 3" key="1">
    <citation type="submission" date="2017-09" db="EMBL/GenBank/DDBJ databases">
        <authorList>
            <consortium name="International Durum Wheat Genome Sequencing Consortium (IDWGSC)"/>
            <person name="Milanesi L."/>
        </authorList>
    </citation>
    <scope>NUCLEOTIDE SEQUENCE [LARGE SCALE GENOMIC DNA]</scope>
    <source>
        <strain evidence="3">cv. Svevo</strain>
    </source>
</reference>
<evidence type="ECO:0000313" key="2">
    <source>
        <dbReference type="EMBL" id="VAI46167.1"/>
    </source>
</evidence>
<proteinExistence type="predicted"/>